<dbReference type="Pfam" id="PF17851">
    <property type="entry name" value="GH43_C2"/>
    <property type="match status" value="1"/>
</dbReference>
<evidence type="ECO:0000313" key="10">
    <source>
        <dbReference type="Proteomes" id="UP000006859"/>
    </source>
</evidence>
<feature type="compositionally biased region" description="Basic and acidic residues" evidence="7">
    <location>
        <begin position="1"/>
        <end position="12"/>
    </location>
</feature>
<name>E0SMK8_DICD3</name>
<evidence type="ECO:0000256" key="2">
    <source>
        <dbReference type="ARBA" id="ARBA00022801"/>
    </source>
</evidence>
<keyword evidence="3 6" id="KW-0326">Glycosidase</keyword>
<organism evidence="9 10">
    <name type="scientific">Dickeya dadantii (strain 3937)</name>
    <name type="common">Erwinia chrysanthemi (strain 3937)</name>
    <dbReference type="NCBI Taxonomy" id="198628"/>
    <lineage>
        <taxon>Bacteria</taxon>
        <taxon>Pseudomonadati</taxon>
        <taxon>Pseudomonadota</taxon>
        <taxon>Gammaproteobacteria</taxon>
        <taxon>Enterobacterales</taxon>
        <taxon>Pectobacteriaceae</taxon>
        <taxon>Dickeya</taxon>
    </lineage>
</organism>
<dbReference type="EMBL" id="CP002038">
    <property type="protein sequence ID" value="ADM96955.1"/>
    <property type="molecule type" value="Genomic_DNA"/>
</dbReference>
<evidence type="ECO:0000256" key="6">
    <source>
        <dbReference type="RuleBase" id="RU361187"/>
    </source>
</evidence>
<sequence>MVRPDSEGEKINVEPSLTTSPWNPDRGDGRYRNPILFADYSDPDIVRVGEDIYLVSSSFNHMPALPILHSRDLVNWTLINHVFTRFDLPGYERFQPGKGVWAPSIRYHAGKFWVFFSTPDEGIFMCQADDPRGDWSAPHCVQPAKGWIDPCPFWDDDGSAWLVHAFAFSRSGRKHQLQLCRMSSDGRQLLDEGRIIVDGTAAQPTLEGPKLYKRNGWYYIFAPAGGVPTGWQTVLRAASLQGPWQARVALHQGRSAVNGPHQGGWVELENGESWFVHFQDRHAYGRVVHLQPMRWQDDWPLIGAQSGDGGPGEPVENAAMPAVRADNIRAQPATSDDFTADRLGLQWQWQANPDAGWYEMCRPGLRLFCQPMPQRHGAPSWYDVPNLLMQKFPAETFTVTTRLQAALENVGDRCGLMVYGERFAFLGLEKTADGVALTSGYGWMTDAQELRQYAGPALPVGEEAHTLELRVTVLPNARCQFAWRTPDGGFTPVGEPFAAGPGKWVGAKIGLYALSLPEQRGPGRVDVDFFHVTP</sequence>
<dbReference type="EC" id="3.2.1.37" evidence="9"/>
<feature type="site" description="Important for catalytic activity, responsible for pKa modulation of the active site Glu and correct orientation of both the proton donor and substrate" evidence="5">
    <location>
        <position position="149"/>
    </location>
</feature>
<dbReference type="InterPro" id="IPR023296">
    <property type="entry name" value="Glyco_hydro_beta-prop_sf"/>
</dbReference>
<dbReference type="AlphaFoldDB" id="E0SMK8"/>
<dbReference type="GO" id="GO:0005975">
    <property type="term" value="P:carbohydrate metabolic process"/>
    <property type="evidence" value="ECO:0007669"/>
    <property type="project" value="InterPro"/>
</dbReference>
<evidence type="ECO:0000256" key="3">
    <source>
        <dbReference type="ARBA" id="ARBA00023295"/>
    </source>
</evidence>
<dbReference type="InterPro" id="IPR041542">
    <property type="entry name" value="GH43_C2"/>
</dbReference>
<dbReference type="STRING" id="198628.Dda3937_01181"/>
<evidence type="ECO:0000256" key="1">
    <source>
        <dbReference type="ARBA" id="ARBA00009865"/>
    </source>
</evidence>
<dbReference type="Gene3D" id="2.60.120.200">
    <property type="match status" value="1"/>
</dbReference>
<dbReference type="Proteomes" id="UP000006859">
    <property type="component" value="Chromosome"/>
</dbReference>
<dbReference type="HOGENOM" id="CLU_016508_1_0_6"/>
<gene>
    <name evidence="9" type="ordered locus">Dda3937_01181</name>
</gene>
<dbReference type="InterPro" id="IPR006710">
    <property type="entry name" value="Glyco_hydro_43"/>
</dbReference>
<protein>
    <submittedName>
        <fullName evidence="9">Xylosidase/arabinosidase</fullName>
        <ecNumber evidence="9">3.2.1.37</ecNumber>
    </submittedName>
</protein>
<proteinExistence type="inferred from homology"/>
<feature type="region of interest" description="Disordered" evidence="7">
    <location>
        <begin position="1"/>
        <end position="26"/>
    </location>
</feature>
<evidence type="ECO:0000313" key="9">
    <source>
        <dbReference type="EMBL" id="ADM96955.1"/>
    </source>
</evidence>
<dbReference type="eggNOG" id="COG3507">
    <property type="taxonomic scope" value="Bacteria"/>
</dbReference>
<evidence type="ECO:0000259" key="8">
    <source>
        <dbReference type="Pfam" id="PF17851"/>
    </source>
</evidence>
<reference evidence="9 10" key="1">
    <citation type="journal article" date="2011" name="J. Bacteriol.">
        <title>Genome sequence of the plant-pathogenic bacterium Dickeya dadantii 3937.</title>
        <authorList>
            <person name="Glasner J.D."/>
            <person name="Yang C.H."/>
            <person name="Reverchon S."/>
            <person name="Hugouvieux-Cotte-Pattat N."/>
            <person name="Condemine G."/>
            <person name="Bohin J.P."/>
            <person name="Van Gijsegem F."/>
            <person name="Yang S."/>
            <person name="Franza T."/>
            <person name="Expert D."/>
            <person name="Plunkett G. III"/>
            <person name="San Francisco M.J."/>
            <person name="Charkowski A.O."/>
            <person name="Py B."/>
            <person name="Bell K."/>
            <person name="Rauscher L."/>
            <person name="Rodriguez-Palenzuela P."/>
            <person name="Toussaint A."/>
            <person name="Holeva M.C."/>
            <person name="He S.Y."/>
            <person name="Douet V."/>
            <person name="Boccara M."/>
            <person name="Blanco C."/>
            <person name="Toth I."/>
            <person name="Anderson B.D."/>
            <person name="Biehl B.S."/>
            <person name="Mau B."/>
            <person name="Flynn S.M."/>
            <person name="Barras F."/>
            <person name="Lindeberg M."/>
            <person name="Birch P.R."/>
            <person name="Tsuyumu S."/>
            <person name="Shi X."/>
            <person name="Hibbing M."/>
            <person name="Yap M.N."/>
            <person name="Carpentier M."/>
            <person name="Dassa E."/>
            <person name="Umehara M."/>
            <person name="Kim J.F."/>
            <person name="Rusch M."/>
            <person name="Soni P."/>
            <person name="Mayhew G.F."/>
            <person name="Fouts D.E."/>
            <person name="Gill S.R."/>
            <person name="Blattner F.R."/>
            <person name="Keen N.T."/>
            <person name="Perna N.T."/>
        </authorList>
    </citation>
    <scope>NUCLEOTIDE SEQUENCE [LARGE SCALE GENOMIC DNA]</scope>
    <source>
        <strain evidence="9 10">3937</strain>
    </source>
</reference>
<dbReference type="SUPFAM" id="SSF75005">
    <property type="entry name" value="Arabinanase/levansucrase/invertase"/>
    <property type="match status" value="1"/>
</dbReference>
<dbReference type="SUPFAM" id="SSF49899">
    <property type="entry name" value="Concanavalin A-like lectins/glucanases"/>
    <property type="match status" value="1"/>
</dbReference>
<evidence type="ECO:0000256" key="5">
    <source>
        <dbReference type="PIRSR" id="PIRSR606710-2"/>
    </source>
</evidence>
<keyword evidence="10" id="KW-1185">Reference proteome</keyword>
<dbReference type="Pfam" id="PF04616">
    <property type="entry name" value="Glyco_hydro_43"/>
    <property type="match status" value="1"/>
</dbReference>
<evidence type="ECO:0000256" key="4">
    <source>
        <dbReference type="PIRSR" id="PIRSR606710-1"/>
    </source>
</evidence>
<keyword evidence="2 6" id="KW-0378">Hydrolase</keyword>
<accession>E0SMK8</accession>
<feature type="active site" description="Proton acceptor" evidence="4">
    <location>
        <position position="42"/>
    </location>
</feature>
<dbReference type="PANTHER" id="PTHR42812">
    <property type="entry name" value="BETA-XYLOSIDASE"/>
    <property type="match status" value="1"/>
</dbReference>
<dbReference type="Gene3D" id="2.115.10.20">
    <property type="entry name" value="Glycosyl hydrolase domain, family 43"/>
    <property type="match status" value="1"/>
</dbReference>
<dbReference type="PANTHER" id="PTHR42812:SF12">
    <property type="entry name" value="BETA-XYLOSIDASE-RELATED"/>
    <property type="match status" value="1"/>
</dbReference>
<dbReference type="InterPro" id="IPR051795">
    <property type="entry name" value="Glycosyl_Hydrlase_43"/>
</dbReference>
<dbReference type="GO" id="GO:0009044">
    <property type="term" value="F:xylan 1,4-beta-xylosidase activity"/>
    <property type="evidence" value="ECO:0007669"/>
    <property type="project" value="UniProtKB-EC"/>
</dbReference>
<evidence type="ECO:0000256" key="7">
    <source>
        <dbReference type="SAM" id="MobiDB-lite"/>
    </source>
</evidence>
<comment type="similarity">
    <text evidence="1 6">Belongs to the glycosyl hydrolase 43 family.</text>
</comment>
<dbReference type="CAZy" id="GH43">
    <property type="family name" value="Glycoside Hydrolase Family 43"/>
</dbReference>
<dbReference type="KEGG" id="ddd:Dda3937_01181"/>
<dbReference type="InterPro" id="IPR013320">
    <property type="entry name" value="ConA-like_dom_sf"/>
</dbReference>
<feature type="active site" description="Proton donor" evidence="4">
    <location>
        <position position="207"/>
    </location>
</feature>
<feature type="domain" description="Beta-xylosidase C-terminal Concanavalin A-like" evidence="8">
    <location>
        <begin position="335"/>
        <end position="532"/>
    </location>
</feature>
<dbReference type="CDD" id="cd09001">
    <property type="entry name" value="GH43_FsAxh1-like"/>
    <property type="match status" value="1"/>
</dbReference>